<protein>
    <recommendedName>
        <fullName evidence="1">DUF6875 domain-containing protein</fullName>
    </recommendedName>
</protein>
<evidence type="ECO:0000313" key="3">
    <source>
        <dbReference type="Proteomes" id="UP000320876"/>
    </source>
</evidence>
<evidence type="ECO:0000259" key="1">
    <source>
        <dbReference type="Pfam" id="PF21780"/>
    </source>
</evidence>
<gene>
    <name evidence="2" type="ORF">FB471_0095</name>
</gene>
<dbReference type="RefSeq" id="WP_141995398.1">
    <property type="nucleotide sequence ID" value="NZ_VFML01000001.1"/>
</dbReference>
<accession>A0A542DBL9</accession>
<dbReference type="EMBL" id="VFML01000001">
    <property type="protein sequence ID" value="TQJ00471.1"/>
    <property type="molecule type" value="Genomic_DNA"/>
</dbReference>
<sequence>MLIHPTRPVYPLIEPSDFAAARLPDAVAEHEDSLRRIHGWAREYLCRPNPRLGRRGDVCPFTGTSLRKGLFLVSVHTGQPADPAELSGLLLHYRDWFTELSPRTEPDAQFTTILVLFPNLTDVTLIDRTQGALKREYTESGLMIGEFHPGPPDKGGLWNPDFRPLRAPLPLLAIRHMVPTDLPFLRDDEATVAAYLRRFGDRLPRTSAAR</sequence>
<feature type="domain" description="DUF6875" evidence="1">
    <location>
        <begin position="35"/>
        <end position="207"/>
    </location>
</feature>
<dbReference type="OrthoDB" id="8420726at2"/>
<organism evidence="2 3">
    <name type="scientific">Amycolatopsis cihanbeyliensis</name>
    <dbReference type="NCBI Taxonomy" id="1128664"/>
    <lineage>
        <taxon>Bacteria</taxon>
        <taxon>Bacillati</taxon>
        <taxon>Actinomycetota</taxon>
        <taxon>Actinomycetes</taxon>
        <taxon>Pseudonocardiales</taxon>
        <taxon>Pseudonocardiaceae</taxon>
        <taxon>Amycolatopsis</taxon>
    </lineage>
</organism>
<comment type="caution">
    <text evidence="2">The sequence shown here is derived from an EMBL/GenBank/DDBJ whole genome shotgun (WGS) entry which is preliminary data.</text>
</comment>
<dbReference type="Pfam" id="PF21780">
    <property type="entry name" value="DUF6875"/>
    <property type="match status" value="1"/>
</dbReference>
<name>A0A542DBL9_AMYCI</name>
<proteinExistence type="predicted"/>
<dbReference type="InterPro" id="IPR049240">
    <property type="entry name" value="DUF6875"/>
</dbReference>
<dbReference type="AlphaFoldDB" id="A0A542DBL9"/>
<dbReference type="Proteomes" id="UP000320876">
    <property type="component" value="Unassembled WGS sequence"/>
</dbReference>
<reference evidence="2 3" key="1">
    <citation type="submission" date="2019-06" db="EMBL/GenBank/DDBJ databases">
        <title>Sequencing the genomes of 1000 actinobacteria strains.</title>
        <authorList>
            <person name="Klenk H.-P."/>
        </authorList>
    </citation>
    <scope>NUCLEOTIDE SEQUENCE [LARGE SCALE GENOMIC DNA]</scope>
    <source>
        <strain evidence="2 3">DSM 45679</strain>
    </source>
</reference>
<keyword evidence="3" id="KW-1185">Reference proteome</keyword>
<evidence type="ECO:0000313" key="2">
    <source>
        <dbReference type="EMBL" id="TQJ00471.1"/>
    </source>
</evidence>